<gene>
    <name evidence="1" type="ORF">ZHAS_00019447</name>
</gene>
<evidence type="ECO:0000313" key="3">
    <source>
        <dbReference type="Proteomes" id="UP000030765"/>
    </source>
</evidence>
<organism evidence="1">
    <name type="scientific">Anopheles sinensis</name>
    <name type="common">Mosquito</name>
    <dbReference type="NCBI Taxonomy" id="74873"/>
    <lineage>
        <taxon>Eukaryota</taxon>
        <taxon>Metazoa</taxon>
        <taxon>Ecdysozoa</taxon>
        <taxon>Arthropoda</taxon>
        <taxon>Hexapoda</taxon>
        <taxon>Insecta</taxon>
        <taxon>Pterygota</taxon>
        <taxon>Neoptera</taxon>
        <taxon>Endopterygota</taxon>
        <taxon>Diptera</taxon>
        <taxon>Nematocera</taxon>
        <taxon>Culicoidea</taxon>
        <taxon>Culicidae</taxon>
        <taxon>Anophelinae</taxon>
        <taxon>Anopheles</taxon>
    </lineage>
</organism>
<accession>A0A084WLU2</accession>
<dbReference type="EnsemblMetazoa" id="ASIC019447-RA">
    <property type="protein sequence ID" value="ASIC019447-PA"/>
    <property type="gene ID" value="ASIC019447"/>
</dbReference>
<name>A0A084WLU2_ANOSI</name>
<proteinExistence type="predicted"/>
<keyword evidence="3" id="KW-1185">Reference proteome</keyword>
<sequence>MDGSERVLRAQTTVVKAAQIQNCRCFSGFPDDSLVLRHAIARIYRFESVRKSTRKRHTTVTPRFRTVRGEIVALLGVLWGPLSPTRRHHCGSTIRKWRARTRTPPGKEDLCRVVRLKVWPDVVPSSGQ</sequence>
<dbReference type="AlphaFoldDB" id="A0A084WLU2"/>
<dbReference type="Proteomes" id="UP000030765">
    <property type="component" value="Unassembled WGS sequence"/>
</dbReference>
<dbReference type="EMBL" id="KE525351">
    <property type="protein sequence ID" value="KFB51186.1"/>
    <property type="molecule type" value="Genomic_DNA"/>
</dbReference>
<evidence type="ECO:0000313" key="1">
    <source>
        <dbReference type="EMBL" id="KFB51186.1"/>
    </source>
</evidence>
<dbReference type="VEuPathDB" id="VectorBase:ASIC019447"/>
<reference evidence="2" key="2">
    <citation type="submission" date="2020-05" db="UniProtKB">
        <authorList>
            <consortium name="EnsemblMetazoa"/>
        </authorList>
    </citation>
    <scope>IDENTIFICATION</scope>
</reference>
<evidence type="ECO:0000313" key="2">
    <source>
        <dbReference type="EnsemblMetazoa" id="ASIC019447-PA"/>
    </source>
</evidence>
<dbReference type="EMBL" id="ATLV01024287">
    <property type="status" value="NOT_ANNOTATED_CDS"/>
    <property type="molecule type" value="Genomic_DNA"/>
</dbReference>
<reference evidence="1 3" key="1">
    <citation type="journal article" date="2014" name="BMC Genomics">
        <title>Genome sequence of Anopheles sinensis provides insight into genetics basis of mosquito competence for malaria parasites.</title>
        <authorList>
            <person name="Zhou D."/>
            <person name="Zhang D."/>
            <person name="Ding G."/>
            <person name="Shi L."/>
            <person name="Hou Q."/>
            <person name="Ye Y."/>
            <person name="Xu Y."/>
            <person name="Zhou H."/>
            <person name="Xiong C."/>
            <person name="Li S."/>
            <person name="Yu J."/>
            <person name="Hong S."/>
            <person name="Yu X."/>
            <person name="Zou P."/>
            <person name="Chen C."/>
            <person name="Chang X."/>
            <person name="Wang W."/>
            <person name="Lv Y."/>
            <person name="Sun Y."/>
            <person name="Ma L."/>
            <person name="Shen B."/>
            <person name="Zhu C."/>
        </authorList>
    </citation>
    <scope>NUCLEOTIDE SEQUENCE [LARGE SCALE GENOMIC DNA]</scope>
</reference>
<protein>
    <submittedName>
        <fullName evidence="1 2">Malonyl CoA-acyl carrier protein transacylase</fullName>
    </submittedName>
</protein>